<feature type="domain" description="Nudix hydrolase" evidence="2">
    <location>
        <begin position="67"/>
        <end position="194"/>
    </location>
</feature>
<name>A0ABS4CIH4_9ENTE</name>
<dbReference type="InterPro" id="IPR000086">
    <property type="entry name" value="NUDIX_hydrolase_dom"/>
</dbReference>
<evidence type="ECO:0000259" key="2">
    <source>
        <dbReference type="PROSITE" id="PS51462"/>
    </source>
</evidence>
<dbReference type="InterPro" id="IPR059176">
    <property type="entry name" value="UDP-X_N"/>
</dbReference>
<organism evidence="3 4">
    <name type="scientific">Enterococcus larvae</name>
    <dbReference type="NCBI Taxonomy" id="2794352"/>
    <lineage>
        <taxon>Bacteria</taxon>
        <taxon>Bacillati</taxon>
        <taxon>Bacillota</taxon>
        <taxon>Bacilli</taxon>
        <taxon>Lactobacillales</taxon>
        <taxon>Enterococcaceae</taxon>
        <taxon>Enterococcus</taxon>
    </lineage>
</organism>
<accession>A0ABS4CIH4</accession>
<dbReference type="InterPro" id="IPR015797">
    <property type="entry name" value="NUDIX_hydrolase-like_dom_sf"/>
</dbReference>
<evidence type="ECO:0000313" key="4">
    <source>
        <dbReference type="Proteomes" id="UP000673375"/>
    </source>
</evidence>
<dbReference type="Gene3D" id="6.10.250.1120">
    <property type="match status" value="1"/>
</dbReference>
<sequence>MEKELAVLISKLQGIAQTGKEYAKDPYDLERYEELTQITRQLIQLLYSTMPEEQLTIYLSEDDGYATPKVDVRAVVFDEQDRLLFVQEKSDSSWALPGGWADIGYSPTEIAEKETFEEAGIYVKADRLIALRDKAKHDYPPALIYTYKLFISCLFIEGELQAGLETSDARFFSRQEIQMLALSEERNILGDIELLFEDHFSSAKGKVICD</sequence>
<dbReference type="Proteomes" id="UP000673375">
    <property type="component" value="Unassembled WGS sequence"/>
</dbReference>
<dbReference type="PANTHER" id="PTHR43736">
    <property type="entry name" value="ADP-RIBOSE PYROPHOSPHATASE"/>
    <property type="match status" value="1"/>
</dbReference>
<keyword evidence="4" id="KW-1185">Reference proteome</keyword>
<gene>
    <name evidence="3" type="ORF">I6N96_04990</name>
</gene>
<protein>
    <submittedName>
        <fullName evidence="3">NUDIX hydrolase N-terminal domain-containing protein</fullName>
    </submittedName>
</protein>
<dbReference type="GO" id="GO:0016787">
    <property type="term" value="F:hydrolase activity"/>
    <property type="evidence" value="ECO:0007669"/>
    <property type="project" value="UniProtKB-KW"/>
</dbReference>
<evidence type="ECO:0000313" key="3">
    <source>
        <dbReference type="EMBL" id="MBP1045624.1"/>
    </source>
</evidence>
<dbReference type="Pfam" id="PF12535">
    <property type="entry name" value="Nudix_N"/>
    <property type="match status" value="1"/>
</dbReference>
<dbReference type="EMBL" id="JAEDXU010000002">
    <property type="protein sequence ID" value="MBP1045624.1"/>
    <property type="molecule type" value="Genomic_DNA"/>
</dbReference>
<dbReference type="Pfam" id="PF00293">
    <property type="entry name" value="NUDIX"/>
    <property type="match status" value="1"/>
</dbReference>
<reference evidence="3 4" key="1">
    <citation type="submission" date="2020-12" db="EMBL/GenBank/DDBJ databases">
        <title>Vagococcus allomyrinae sp. nov. and Enterococcus lavae sp. nov., isolated from the larvae of Allomyrina dichotoma.</title>
        <authorList>
            <person name="Lee S.D."/>
        </authorList>
    </citation>
    <scope>NUCLEOTIDE SEQUENCE [LARGE SCALE GENOMIC DNA]</scope>
    <source>
        <strain evidence="3 4">BWM-S5</strain>
    </source>
</reference>
<evidence type="ECO:0000256" key="1">
    <source>
        <dbReference type="ARBA" id="ARBA00005582"/>
    </source>
</evidence>
<dbReference type="SUPFAM" id="SSF55811">
    <property type="entry name" value="Nudix"/>
    <property type="match status" value="1"/>
</dbReference>
<comment type="similarity">
    <text evidence="1">Belongs to the Nudix hydrolase family.</text>
</comment>
<dbReference type="PANTHER" id="PTHR43736:SF1">
    <property type="entry name" value="DIHYDRONEOPTERIN TRIPHOSPHATE DIPHOSPHATASE"/>
    <property type="match status" value="1"/>
</dbReference>
<keyword evidence="3" id="KW-0378">Hydrolase</keyword>
<dbReference type="RefSeq" id="WP_209556413.1">
    <property type="nucleotide sequence ID" value="NZ_JAEDXU010000002.1"/>
</dbReference>
<dbReference type="Gene3D" id="3.90.79.10">
    <property type="entry name" value="Nucleoside Triphosphate Pyrophosphohydrolase"/>
    <property type="match status" value="1"/>
</dbReference>
<comment type="caution">
    <text evidence="3">The sequence shown here is derived from an EMBL/GenBank/DDBJ whole genome shotgun (WGS) entry which is preliminary data.</text>
</comment>
<proteinExistence type="inferred from homology"/>
<dbReference type="PROSITE" id="PS51462">
    <property type="entry name" value="NUDIX"/>
    <property type="match status" value="1"/>
</dbReference>